<keyword evidence="3" id="KW-0596">Phosphopantetheine</keyword>
<dbReference type="GO" id="GO:0044550">
    <property type="term" value="P:secondary metabolite biosynthetic process"/>
    <property type="evidence" value="ECO:0007669"/>
    <property type="project" value="TreeGrafter"/>
</dbReference>
<dbReference type="InterPro" id="IPR036291">
    <property type="entry name" value="NAD(P)-bd_dom_sf"/>
</dbReference>
<dbReference type="Proteomes" id="UP000327000">
    <property type="component" value="Unassembled WGS sequence"/>
</dbReference>
<gene>
    <name evidence="7" type="ORF">FRZ00_24625</name>
</gene>
<feature type="domain" description="Carrier" evidence="6">
    <location>
        <begin position="2120"/>
        <end position="2195"/>
    </location>
</feature>
<feature type="compositionally biased region" description="Polar residues" evidence="5">
    <location>
        <begin position="1"/>
        <end position="13"/>
    </location>
</feature>
<dbReference type="GO" id="GO:0031177">
    <property type="term" value="F:phosphopantetheine binding"/>
    <property type="evidence" value="ECO:0007669"/>
    <property type="project" value="InterPro"/>
</dbReference>
<dbReference type="Pfam" id="PF00501">
    <property type="entry name" value="AMP-binding"/>
    <property type="match status" value="2"/>
</dbReference>
<dbReference type="SUPFAM" id="SSF51735">
    <property type="entry name" value="NAD(P)-binding Rossmann-fold domains"/>
    <property type="match status" value="2"/>
</dbReference>
<dbReference type="GO" id="GO:0017000">
    <property type="term" value="P:antibiotic biosynthetic process"/>
    <property type="evidence" value="ECO:0007669"/>
    <property type="project" value="UniProtKB-ARBA"/>
</dbReference>
<dbReference type="GO" id="GO:0008610">
    <property type="term" value="P:lipid biosynthetic process"/>
    <property type="evidence" value="ECO:0007669"/>
    <property type="project" value="UniProtKB-ARBA"/>
</dbReference>
<dbReference type="Gene3D" id="3.40.50.1820">
    <property type="entry name" value="alpha/beta hydrolase"/>
    <property type="match status" value="1"/>
</dbReference>
<dbReference type="PANTHER" id="PTHR45527:SF1">
    <property type="entry name" value="FATTY ACID SYNTHASE"/>
    <property type="match status" value="1"/>
</dbReference>
<dbReference type="GO" id="GO:0005737">
    <property type="term" value="C:cytoplasm"/>
    <property type="evidence" value="ECO:0007669"/>
    <property type="project" value="TreeGrafter"/>
</dbReference>
<feature type="compositionally biased region" description="Pro residues" evidence="5">
    <location>
        <begin position="2196"/>
        <end position="2205"/>
    </location>
</feature>
<dbReference type="CDD" id="cd05906">
    <property type="entry name" value="A_NRPS_TubE_like"/>
    <property type="match status" value="1"/>
</dbReference>
<keyword evidence="4" id="KW-0597">Phosphoprotein</keyword>
<dbReference type="Gene3D" id="3.30.300.30">
    <property type="match status" value="2"/>
</dbReference>
<dbReference type="InterPro" id="IPR025110">
    <property type="entry name" value="AMP-bd_C"/>
</dbReference>
<dbReference type="InterPro" id="IPR000873">
    <property type="entry name" value="AMP-dep_synth/lig_dom"/>
</dbReference>
<dbReference type="PROSITE" id="PS00455">
    <property type="entry name" value="AMP_BINDING"/>
    <property type="match status" value="1"/>
</dbReference>
<comment type="cofactor">
    <cofactor evidence="1">
        <name>pantetheine 4'-phosphate</name>
        <dbReference type="ChEBI" id="CHEBI:47942"/>
    </cofactor>
</comment>
<dbReference type="CDD" id="cd08953">
    <property type="entry name" value="KR_2_SDR_x"/>
    <property type="match status" value="1"/>
</dbReference>
<comment type="caution">
    <text evidence="7">The sequence shown here is derived from an EMBL/GenBank/DDBJ whole genome shotgun (WGS) entry which is preliminary data.</text>
</comment>
<evidence type="ECO:0000256" key="1">
    <source>
        <dbReference type="ARBA" id="ARBA00001957"/>
    </source>
</evidence>
<dbReference type="Gene3D" id="3.30.559.10">
    <property type="entry name" value="Chloramphenicol acetyltransferase-like domain"/>
    <property type="match status" value="1"/>
</dbReference>
<dbReference type="InterPro" id="IPR045851">
    <property type="entry name" value="AMP-bd_C_sf"/>
</dbReference>
<dbReference type="RefSeq" id="WP_152264977.1">
    <property type="nucleotide sequence ID" value="NZ_VOKX01000098.1"/>
</dbReference>
<dbReference type="SUPFAM" id="SSF47336">
    <property type="entry name" value="ACP-like"/>
    <property type="match status" value="1"/>
</dbReference>
<accession>A0A5N5W4A9</accession>
<evidence type="ECO:0000256" key="4">
    <source>
        <dbReference type="ARBA" id="ARBA00022553"/>
    </source>
</evidence>
<dbReference type="Pfam" id="PF08659">
    <property type="entry name" value="KR"/>
    <property type="match status" value="1"/>
</dbReference>
<dbReference type="PANTHER" id="PTHR45527">
    <property type="entry name" value="NONRIBOSOMAL PEPTIDE SYNTHETASE"/>
    <property type="match status" value="1"/>
</dbReference>
<dbReference type="InterPro" id="IPR029058">
    <property type="entry name" value="AB_hydrolase_fold"/>
</dbReference>
<dbReference type="InterPro" id="IPR042099">
    <property type="entry name" value="ANL_N_sf"/>
</dbReference>
<dbReference type="GO" id="GO:0043041">
    <property type="term" value="P:amino acid activation for nonribosomal peptide biosynthetic process"/>
    <property type="evidence" value="ECO:0007669"/>
    <property type="project" value="TreeGrafter"/>
</dbReference>
<feature type="region of interest" description="Disordered" evidence="5">
    <location>
        <begin position="1"/>
        <end position="21"/>
    </location>
</feature>
<feature type="compositionally biased region" description="Basic and acidic residues" evidence="5">
    <location>
        <begin position="979"/>
        <end position="992"/>
    </location>
</feature>
<dbReference type="FunFam" id="3.30.559.10:FF:000012">
    <property type="entry name" value="Non-ribosomal peptide synthetase"/>
    <property type="match status" value="1"/>
</dbReference>
<organism evidence="7 8">
    <name type="scientific">Streptomyces mobaraensis</name>
    <name type="common">Streptoverticillium mobaraense</name>
    <dbReference type="NCBI Taxonomy" id="35621"/>
    <lineage>
        <taxon>Bacteria</taxon>
        <taxon>Bacillati</taxon>
        <taxon>Actinomycetota</taxon>
        <taxon>Actinomycetes</taxon>
        <taxon>Kitasatosporales</taxon>
        <taxon>Streptomycetaceae</taxon>
        <taxon>Streptomyces</taxon>
    </lineage>
</organism>
<dbReference type="SUPFAM" id="SSF52777">
    <property type="entry name" value="CoA-dependent acyltransferases"/>
    <property type="match status" value="2"/>
</dbReference>
<dbReference type="Pfam" id="PF13193">
    <property type="entry name" value="AMP-binding_C"/>
    <property type="match status" value="1"/>
</dbReference>
<dbReference type="Gene3D" id="3.40.50.12780">
    <property type="entry name" value="N-terminal domain of ligase-like"/>
    <property type="match status" value="2"/>
</dbReference>
<dbReference type="Gene3D" id="3.30.559.30">
    <property type="entry name" value="Nonribosomal peptide synthetase, condensation domain"/>
    <property type="match status" value="1"/>
</dbReference>
<dbReference type="PROSITE" id="PS50075">
    <property type="entry name" value="CARRIER"/>
    <property type="match status" value="1"/>
</dbReference>
<feature type="region of interest" description="Disordered" evidence="5">
    <location>
        <begin position="2192"/>
        <end position="2225"/>
    </location>
</feature>
<proteinExistence type="inferred from homology"/>
<evidence type="ECO:0000256" key="5">
    <source>
        <dbReference type="SAM" id="MobiDB-lite"/>
    </source>
</evidence>
<protein>
    <submittedName>
        <fullName evidence="7">SDR family NAD(P)-dependent oxidoreductase</fullName>
    </submittedName>
</protein>
<comment type="similarity">
    <text evidence="2">Belongs to the ATP-dependent AMP-binding enzyme family.</text>
</comment>
<dbReference type="FunFam" id="1.10.1200.10:FF:000016">
    <property type="entry name" value="Non-ribosomal peptide synthase"/>
    <property type="match status" value="1"/>
</dbReference>
<dbReference type="InterPro" id="IPR009081">
    <property type="entry name" value="PP-bd_ACP"/>
</dbReference>
<sequence>MSPADTSQPSTAPTAPEDPDTLLFPASYAQQRMWFFHHFDRGNPYYNIPLALRLTGEADPAALQAALDGVVARHEILRTTFTERDGKPHQLVAPAGAVRLETAECAAEDEHPWALEWVGRPFDLTTGPLFRAALLTTAPGRHLLLLCLHHIVTDGWSLNILTRELAALYRQHRTGEPAGLEPLEIQYADFAEWQREQLDGAGLDRRLDYWRGQLAGDLSPLDVPTDHPRPPVQSFRGARVDFELPDDLTRALRATGRAHGTTLFMTLLAGVTALLHRWTGQDDILVGSPIAGRDVPETEPLLGLFVNTLVLRGDVSGAPTFADLLARTRRACTGAYDHQDVPLDKLVEVLQPERDPGRNPLFQVMFALQNPPRLDFPLPGAHLAAEPLPRHSTRFDLEFHLWEDGDRLHGSLVYGTDLFDGETAERTASRLRRLLAAAVRAPETPVADLPFADEEPAARACVPADPDTTVPAAFAERLRREPDAVAFAGGGPGGPGAGETGTDGPVTVARLSERAQAVAGRLAARGVARGTRVGLHLPPGPDAAAAALALLALGAVCVPVEPDLPVPAARAWLAAAGADTVLTDRPAALPASVAALDLAVLDGEPLAPSGTPQGPAEGPRGADPAFVLRGAAGPVAYGHAALCATLDRLQELGRLGAGDTVLHHRTAPLPDAVHALLWPLLHGAAVRPAPGADPARCTDGGVTVALLPPAALDELARARGTFGPRLVLTDGGRLTARLADRFLAAHPETALHRIWTLPEAAGCVAALRCRPGLTDAQLAAGAGDQRHVTVVDGRGRALPSGVPGLLAVHRPGAAAPEPTPWRGRRLHDGRLAVADDAPPRLDGYAADLPAIENALLTDDTLAACAVLPRTTADGVEELVAYAVPTGPFSARRSRERAAALLPAALVPRTVVPVTALPRDRSGRLDTAALAALPVVDEDAARAWERELTAAPGGPAAAVLVEEAAPEPEERVHVPLPVAARDRREPGPDEDAPRPSSVPEHGGRPAVAAGPPAVAPSVRTLPEALRRAADEGRGGIVIVDRHGDEHNLPYGELAEDAARVLGGLRALGLRPGDRAVLQCPGHRDFLTAFWACLLGGFVPVPLAPSDGYGEDTATVERLAGAWELLGRPLVLADAATAAGLRGLATRRGWGPALRLGVLDELRGHAPDPDEHPCAPDDVALLLLTSGSTGTPKAVPLRHRNILARCAGTSAANGFGAEDVTFNWMPLDHVGGIVMFHVRDIYLTARQIHAPTGWVLEDPLRWLDAVHRHRVTLTWAPNFAFGLVNDRVAGAAGRGWDLSCLRFIQNAGEAIMPRVARRFLQALAPLGLPATAMRPSWGMSETSSAVTYSAAFTLATTSDTDPFTEVGRPLPGTTLRIVDDAGETVPEGVPGRLQVSGPTVTSGYHDNEEENRASFTPDGWFETGDLGVVRDGAVTITGRAKDVLIINGVNHYCHEIESVVEESERVENSFTAACAVRDAGATTDGLAVFFHPAPGADVAATIREIRTLLVRRTGLNPRHVVPVRREDVPKTEIGKIQRAALRRRFHSGGFDAALAEVDLLLGNERTTLPNWFHERVWRPSRPLPGPAPDPDGTLLVLADPLDLADHLLPELAARGRRVVRVDAGTEYARVGDDRFRIRLDRAEDHGRALDALAADGRTVTDVLDLTTYAPPAPSDGGAVGAETAALVHLVQALAARRADGARVTLRVVGRHTQHAAPGDVVDCGRAARLGLLTSLGQELPWLDCAHLDLQEAPVTSHLPFVLAELASRREGTEAAVRNGARTVPRLASLRPPSGTPTGAPFPRGGLVLVTGGLGGLGTEICAHLMDAYDARLLVLGRTELPPEDTADAPATADTTAGRRLAAYRALRARGEHVLYATADITRADEIRTALDKASDRWSLAPAAVLHLAGTFRQRPFLEQSVEELADVMAPKTLGTRALLDALGDAADGIPFVTFSSVNGTFGGAMVSAYAAANAHLDALARAGREGGRRFSSIAWSLWDETGMSAGRNLAEPGRARGYRPIGRAEGVRSFVHALRLDRPHVLVGLDPSRPWIRAALDAPARPATALTAYTEPRPAASRPPKDGYGTPLPVREVILDALPRTPDGSVDRAALHRADRPGPGAAPAGKTQRLVARVWCEVLGVDRVGPDENFFDLGGHSLLMARVHGSLQTALDREFSMVDLFRHPTVATLAAFLDTPTTTPPDTPAPTPATDRAARRRAARGTGRRRR</sequence>
<dbReference type="GO" id="GO:0003824">
    <property type="term" value="F:catalytic activity"/>
    <property type="evidence" value="ECO:0007669"/>
    <property type="project" value="InterPro"/>
</dbReference>
<dbReference type="InterPro" id="IPR001242">
    <property type="entry name" value="Condensation_dom"/>
</dbReference>
<dbReference type="InterPro" id="IPR057326">
    <property type="entry name" value="KR_dom"/>
</dbReference>
<name>A0A5N5W4A9_STRMB</name>
<dbReference type="EMBL" id="VOKX01000098">
    <property type="protein sequence ID" value="KAB7836957.1"/>
    <property type="molecule type" value="Genomic_DNA"/>
</dbReference>
<evidence type="ECO:0000313" key="7">
    <source>
        <dbReference type="EMBL" id="KAB7836957.1"/>
    </source>
</evidence>
<dbReference type="InterPro" id="IPR013968">
    <property type="entry name" value="PKS_KR"/>
</dbReference>
<dbReference type="Pfam" id="PF00550">
    <property type="entry name" value="PP-binding"/>
    <property type="match status" value="1"/>
</dbReference>
<dbReference type="InterPro" id="IPR036736">
    <property type="entry name" value="ACP-like_sf"/>
</dbReference>
<dbReference type="GO" id="GO:0072330">
    <property type="term" value="P:monocarboxylic acid biosynthetic process"/>
    <property type="evidence" value="ECO:0007669"/>
    <property type="project" value="UniProtKB-ARBA"/>
</dbReference>
<dbReference type="CDD" id="cd19531">
    <property type="entry name" value="LCL_NRPS-like"/>
    <property type="match status" value="1"/>
</dbReference>
<dbReference type="SMART" id="SM00822">
    <property type="entry name" value="PKS_KR"/>
    <property type="match status" value="1"/>
</dbReference>
<feature type="compositionally biased region" description="Low complexity" evidence="5">
    <location>
        <begin position="1003"/>
        <end position="1015"/>
    </location>
</feature>
<dbReference type="Pfam" id="PF00668">
    <property type="entry name" value="Condensation"/>
    <property type="match status" value="1"/>
</dbReference>
<dbReference type="OrthoDB" id="2472181at2"/>
<dbReference type="Gene3D" id="3.40.50.720">
    <property type="entry name" value="NAD(P)-binding Rossmann-like Domain"/>
    <property type="match status" value="1"/>
</dbReference>
<keyword evidence="8" id="KW-1185">Reference proteome</keyword>
<reference evidence="7 8" key="1">
    <citation type="journal article" date="2019" name="Microb. Cell Fact.">
        <title>Exploring novel herbicidin analogues by transcriptional regulator overexpression and MS/MS molecular networking.</title>
        <authorList>
            <person name="Shi Y."/>
            <person name="Gu R."/>
            <person name="Li Y."/>
            <person name="Wang X."/>
            <person name="Ren W."/>
            <person name="Li X."/>
            <person name="Wang L."/>
            <person name="Xie Y."/>
            <person name="Hong B."/>
        </authorList>
    </citation>
    <scope>NUCLEOTIDE SEQUENCE [LARGE SCALE GENOMIC DNA]</scope>
    <source>
        <strain evidence="7 8">US-43</strain>
    </source>
</reference>
<feature type="compositionally biased region" description="Basic residues" evidence="5">
    <location>
        <begin position="2212"/>
        <end position="2225"/>
    </location>
</feature>
<feature type="region of interest" description="Disordered" evidence="5">
    <location>
        <begin position="962"/>
        <end position="1015"/>
    </location>
</feature>
<dbReference type="SMART" id="SM00823">
    <property type="entry name" value="PKS_PP"/>
    <property type="match status" value="1"/>
</dbReference>
<evidence type="ECO:0000313" key="8">
    <source>
        <dbReference type="Proteomes" id="UP000327000"/>
    </source>
</evidence>
<dbReference type="InterPro" id="IPR020845">
    <property type="entry name" value="AMP-binding_CS"/>
</dbReference>
<dbReference type="InterPro" id="IPR023213">
    <property type="entry name" value="CAT-like_dom_sf"/>
</dbReference>
<evidence type="ECO:0000259" key="6">
    <source>
        <dbReference type="PROSITE" id="PS50075"/>
    </source>
</evidence>
<dbReference type="InterPro" id="IPR020806">
    <property type="entry name" value="PKS_PP-bd"/>
</dbReference>
<evidence type="ECO:0000256" key="2">
    <source>
        <dbReference type="ARBA" id="ARBA00006432"/>
    </source>
</evidence>
<dbReference type="SUPFAM" id="SSF56801">
    <property type="entry name" value="Acetyl-CoA synthetase-like"/>
    <property type="match status" value="2"/>
</dbReference>
<evidence type="ECO:0000256" key="3">
    <source>
        <dbReference type="ARBA" id="ARBA00022450"/>
    </source>
</evidence>